<dbReference type="SUPFAM" id="SSF49265">
    <property type="entry name" value="Fibronectin type III"/>
    <property type="match status" value="1"/>
</dbReference>
<dbReference type="AlphaFoldDB" id="A0A3R7MS24"/>
<dbReference type="SMART" id="SM00408">
    <property type="entry name" value="IGc2"/>
    <property type="match status" value="4"/>
</dbReference>
<dbReference type="SMART" id="SM00060">
    <property type="entry name" value="FN3"/>
    <property type="match status" value="1"/>
</dbReference>
<dbReference type="Pfam" id="PF00041">
    <property type="entry name" value="fn3"/>
    <property type="match status" value="1"/>
</dbReference>
<dbReference type="InterPro" id="IPR003599">
    <property type="entry name" value="Ig_sub"/>
</dbReference>
<keyword evidence="3" id="KW-0393">Immunoglobulin domain</keyword>
<feature type="domain" description="Ig-like" evidence="5">
    <location>
        <begin position="21"/>
        <end position="111"/>
    </location>
</feature>
<evidence type="ECO:0000256" key="4">
    <source>
        <dbReference type="SAM" id="MobiDB-lite"/>
    </source>
</evidence>
<dbReference type="InterPro" id="IPR036116">
    <property type="entry name" value="FN3_sf"/>
</dbReference>
<dbReference type="Gene3D" id="2.60.40.10">
    <property type="entry name" value="Immunoglobulins"/>
    <property type="match status" value="5"/>
</dbReference>
<dbReference type="SMART" id="SM00409">
    <property type="entry name" value="IG"/>
    <property type="match status" value="4"/>
</dbReference>
<feature type="domain" description="Ig-like" evidence="5">
    <location>
        <begin position="115"/>
        <end position="207"/>
    </location>
</feature>
<dbReference type="FunFam" id="2.60.40.10:FF:000333">
    <property type="entry name" value="Down syndrome cell adhesion molecule"/>
    <property type="match status" value="2"/>
</dbReference>
<feature type="region of interest" description="Disordered" evidence="4">
    <location>
        <begin position="491"/>
        <end position="511"/>
    </location>
</feature>
<dbReference type="STRING" id="6689.A0A3R7MS24"/>
<dbReference type="PANTHER" id="PTHR10075">
    <property type="entry name" value="BASIGIN RELATED"/>
    <property type="match status" value="1"/>
</dbReference>
<organism evidence="7 8">
    <name type="scientific">Penaeus vannamei</name>
    <name type="common">Whiteleg shrimp</name>
    <name type="synonym">Litopenaeus vannamei</name>
    <dbReference type="NCBI Taxonomy" id="6689"/>
    <lineage>
        <taxon>Eukaryota</taxon>
        <taxon>Metazoa</taxon>
        <taxon>Ecdysozoa</taxon>
        <taxon>Arthropoda</taxon>
        <taxon>Crustacea</taxon>
        <taxon>Multicrustacea</taxon>
        <taxon>Malacostraca</taxon>
        <taxon>Eumalacostraca</taxon>
        <taxon>Eucarida</taxon>
        <taxon>Decapoda</taxon>
        <taxon>Dendrobranchiata</taxon>
        <taxon>Penaeoidea</taxon>
        <taxon>Penaeidae</taxon>
        <taxon>Penaeus</taxon>
    </lineage>
</organism>
<dbReference type="GO" id="GO:0007411">
    <property type="term" value="P:axon guidance"/>
    <property type="evidence" value="ECO:0007669"/>
    <property type="project" value="TreeGrafter"/>
</dbReference>
<evidence type="ECO:0000256" key="3">
    <source>
        <dbReference type="ARBA" id="ARBA00023319"/>
    </source>
</evidence>
<keyword evidence="1" id="KW-0677">Repeat</keyword>
<dbReference type="Pfam" id="PF07679">
    <property type="entry name" value="I-set"/>
    <property type="match status" value="2"/>
</dbReference>
<gene>
    <name evidence="7" type="ORF">C7M84_013444</name>
</gene>
<evidence type="ECO:0000313" key="8">
    <source>
        <dbReference type="Proteomes" id="UP000283509"/>
    </source>
</evidence>
<dbReference type="InterPro" id="IPR003961">
    <property type="entry name" value="FN3_dom"/>
</dbReference>
<dbReference type="GO" id="GO:0030424">
    <property type="term" value="C:axon"/>
    <property type="evidence" value="ECO:0007669"/>
    <property type="project" value="TreeGrafter"/>
</dbReference>
<protein>
    <submittedName>
        <fullName evidence="7">Down syndrome cell adhesion molecule-like protein</fullName>
    </submittedName>
</protein>
<dbReference type="GO" id="GO:0005886">
    <property type="term" value="C:plasma membrane"/>
    <property type="evidence" value="ECO:0007669"/>
    <property type="project" value="TreeGrafter"/>
</dbReference>
<dbReference type="InterPro" id="IPR007110">
    <property type="entry name" value="Ig-like_dom"/>
</dbReference>
<dbReference type="FunFam" id="2.60.40.10:FF:000032">
    <property type="entry name" value="palladin isoform X1"/>
    <property type="match status" value="1"/>
</dbReference>
<dbReference type="InterPro" id="IPR036179">
    <property type="entry name" value="Ig-like_dom_sf"/>
</dbReference>
<dbReference type="EMBL" id="QCYY01002671">
    <property type="protein sequence ID" value="ROT68396.1"/>
    <property type="molecule type" value="Genomic_DNA"/>
</dbReference>
<dbReference type="CDD" id="cd00063">
    <property type="entry name" value="FN3"/>
    <property type="match status" value="1"/>
</dbReference>
<dbReference type="InterPro" id="IPR003598">
    <property type="entry name" value="Ig_sub2"/>
</dbReference>
<dbReference type="GO" id="GO:0070593">
    <property type="term" value="P:dendrite self-avoidance"/>
    <property type="evidence" value="ECO:0007669"/>
    <property type="project" value="TreeGrafter"/>
</dbReference>
<dbReference type="FunFam" id="2.60.40.10:FF:000104">
    <property type="entry name" value="Down syndrome cell adhesion molecule b"/>
    <property type="match status" value="1"/>
</dbReference>
<evidence type="ECO:0000256" key="2">
    <source>
        <dbReference type="ARBA" id="ARBA00023157"/>
    </source>
</evidence>
<dbReference type="InterPro" id="IPR013783">
    <property type="entry name" value="Ig-like_fold"/>
</dbReference>
<sequence length="511" mass="54548">MHAASAERELAISCHVIAVPPKLSIFTFRRDLALGERVYEACTVIGGDKPVQVTWTKDGVPVKSVEGVQVRNLDQLTTFLVIDHLSPRHAGNYTCTATNDASSAEHTSALNVNVPHTVIPFSFGEVSQGERVQAICSVRRGDAPVTLTWLKDGVPLSQDTPSGLTIRPLDQFSSVLLLANAQAHHSGNYTCQASSATRTAAHSATLVINVPPSWIEAPRDTSVTLGGSVVIPCHAHGFPAPVVTWRRTRAEDQPGQYSQILGGGHGLGVSVASNGSLVVVGARSEDEAQYLCEAVNEVGGGLSALVSLTVNVPPRFDPGLQRQVSVRRGARATLLCHAQGDPPITLLWQAAHTRVHDLSVVREVDGGVRGELTIPAAKMEDAGDYTCTASNSYGRDSFVVTLVVQDVPGSPHGLRVSQRGSRYLVVSWLPPTTTHTPVDTYIVQYRPARGTWSDGQEETVRGETTTARLTPLVPDTQYLVRVLAANHLGASPHSSPCRWVPAGRASAQRAS</sequence>
<dbReference type="OrthoDB" id="6359632at2759"/>
<dbReference type="GO" id="GO:0007156">
    <property type="term" value="P:homophilic cell adhesion via plasma membrane adhesion molecules"/>
    <property type="evidence" value="ECO:0007669"/>
    <property type="project" value="TreeGrafter"/>
</dbReference>
<keyword evidence="8" id="KW-1185">Reference proteome</keyword>
<dbReference type="CDD" id="cd00096">
    <property type="entry name" value="Ig"/>
    <property type="match status" value="1"/>
</dbReference>
<evidence type="ECO:0000313" key="7">
    <source>
        <dbReference type="EMBL" id="ROT68396.1"/>
    </source>
</evidence>
<feature type="domain" description="Ig-like" evidence="5">
    <location>
        <begin position="314"/>
        <end position="401"/>
    </location>
</feature>
<dbReference type="PANTHER" id="PTHR10075:SF100">
    <property type="entry name" value="FASCICLIN-2"/>
    <property type="match status" value="1"/>
</dbReference>
<comment type="caution">
    <text evidence="7">The sequence shown here is derived from an EMBL/GenBank/DDBJ whole genome shotgun (WGS) entry which is preliminary data.</text>
</comment>
<accession>A0A3R7MS24</accession>
<dbReference type="Pfam" id="PF13927">
    <property type="entry name" value="Ig_3"/>
    <property type="match status" value="2"/>
</dbReference>
<dbReference type="Proteomes" id="UP000283509">
    <property type="component" value="Unassembled WGS sequence"/>
</dbReference>
<evidence type="ECO:0000256" key="1">
    <source>
        <dbReference type="ARBA" id="ARBA00022737"/>
    </source>
</evidence>
<feature type="domain" description="Ig-like" evidence="5">
    <location>
        <begin position="212"/>
        <end position="309"/>
    </location>
</feature>
<dbReference type="GO" id="GO:0098632">
    <property type="term" value="F:cell-cell adhesion mediator activity"/>
    <property type="evidence" value="ECO:0007669"/>
    <property type="project" value="TreeGrafter"/>
</dbReference>
<dbReference type="InterPro" id="IPR013098">
    <property type="entry name" value="Ig_I-set"/>
</dbReference>
<evidence type="ECO:0000259" key="5">
    <source>
        <dbReference type="PROSITE" id="PS50835"/>
    </source>
</evidence>
<proteinExistence type="predicted"/>
<keyword evidence="2" id="KW-1015">Disulfide bond</keyword>
<evidence type="ECO:0000259" key="6">
    <source>
        <dbReference type="PROSITE" id="PS50853"/>
    </source>
</evidence>
<dbReference type="SUPFAM" id="SSF48726">
    <property type="entry name" value="Immunoglobulin"/>
    <property type="match status" value="4"/>
</dbReference>
<reference evidence="7 8" key="2">
    <citation type="submission" date="2019-01" db="EMBL/GenBank/DDBJ databases">
        <title>The decoding of complex shrimp genome reveals the adaptation for benthos swimmer, frequently molting mechanism and breeding impact on genome.</title>
        <authorList>
            <person name="Sun Y."/>
            <person name="Gao Y."/>
            <person name="Yu Y."/>
        </authorList>
    </citation>
    <scope>NUCLEOTIDE SEQUENCE [LARGE SCALE GENOMIC DNA]</scope>
    <source>
        <tissue evidence="7">Muscle</tissue>
    </source>
</reference>
<name>A0A3R7MS24_PENVA</name>
<dbReference type="PROSITE" id="PS50853">
    <property type="entry name" value="FN3"/>
    <property type="match status" value="1"/>
</dbReference>
<feature type="domain" description="Fibronectin type-III" evidence="6">
    <location>
        <begin position="410"/>
        <end position="505"/>
    </location>
</feature>
<dbReference type="PROSITE" id="PS50835">
    <property type="entry name" value="IG_LIKE"/>
    <property type="match status" value="4"/>
</dbReference>
<reference evidence="7 8" key="1">
    <citation type="submission" date="2018-04" db="EMBL/GenBank/DDBJ databases">
        <authorList>
            <person name="Zhang X."/>
            <person name="Yuan J."/>
            <person name="Li F."/>
            <person name="Xiang J."/>
        </authorList>
    </citation>
    <scope>NUCLEOTIDE SEQUENCE [LARGE SCALE GENOMIC DNA]</scope>
    <source>
        <tissue evidence="7">Muscle</tissue>
    </source>
</reference>